<protein>
    <submittedName>
        <fullName evidence="1">Uncharacterized protein</fullName>
    </submittedName>
</protein>
<reference evidence="1" key="1">
    <citation type="submission" date="2014-12" db="EMBL/GenBank/DDBJ databases">
        <title>Insight into the proteome of Arion vulgaris.</title>
        <authorList>
            <person name="Aradska J."/>
            <person name="Bulat T."/>
            <person name="Smidak R."/>
            <person name="Sarate P."/>
            <person name="Gangsoo J."/>
            <person name="Sialana F."/>
            <person name="Bilban M."/>
            <person name="Lubec G."/>
        </authorList>
    </citation>
    <scope>NUCLEOTIDE SEQUENCE</scope>
    <source>
        <tissue evidence="1">Skin</tissue>
    </source>
</reference>
<dbReference type="AlphaFoldDB" id="A0A0B7BLI7"/>
<gene>
    <name evidence="1" type="primary">ORF197129</name>
</gene>
<sequence length="77" mass="9077">MLISSEINAQMMLIINFRNFTEDRTCQPKLVWIPSNGNELFMYYTVYDYVEKSYARYATVDNASFLEATHLSLCLDY</sequence>
<dbReference type="EMBL" id="HACG01046902">
    <property type="protein sequence ID" value="CEK93767.1"/>
    <property type="molecule type" value="Transcribed_RNA"/>
</dbReference>
<name>A0A0B7BLI7_9EUPU</name>
<evidence type="ECO:0000313" key="1">
    <source>
        <dbReference type="EMBL" id="CEK93767.1"/>
    </source>
</evidence>
<proteinExistence type="predicted"/>
<accession>A0A0B7BLI7</accession>
<organism evidence="1">
    <name type="scientific">Arion vulgaris</name>
    <dbReference type="NCBI Taxonomy" id="1028688"/>
    <lineage>
        <taxon>Eukaryota</taxon>
        <taxon>Metazoa</taxon>
        <taxon>Spiralia</taxon>
        <taxon>Lophotrochozoa</taxon>
        <taxon>Mollusca</taxon>
        <taxon>Gastropoda</taxon>
        <taxon>Heterobranchia</taxon>
        <taxon>Euthyneura</taxon>
        <taxon>Panpulmonata</taxon>
        <taxon>Eupulmonata</taxon>
        <taxon>Stylommatophora</taxon>
        <taxon>Helicina</taxon>
        <taxon>Arionoidea</taxon>
        <taxon>Arionidae</taxon>
        <taxon>Arion</taxon>
    </lineage>
</organism>